<feature type="compositionally biased region" description="Basic and acidic residues" evidence="1">
    <location>
        <begin position="417"/>
        <end position="426"/>
    </location>
</feature>
<feature type="region of interest" description="Disordered" evidence="1">
    <location>
        <begin position="35"/>
        <end position="67"/>
    </location>
</feature>
<dbReference type="AlphaFoldDB" id="A0A183DX60"/>
<evidence type="ECO:0000313" key="2">
    <source>
        <dbReference type="EMBL" id="VDN22014.1"/>
    </source>
</evidence>
<dbReference type="WBParaSite" id="GPUH_0001331601-mRNA-1">
    <property type="protein sequence ID" value="GPUH_0001331601-mRNA-1"/>
    <property type="gene ID" value="GPUH_0001331601"/>
</dbReference>
<reference evidence="2 3" key="2">
    <citation type="submission" date="2018-11" db="EMBL/GenBank/DDBJ databases">
        <authorList>
            <consortium name="Pathogen Informatics"/>
        </authorList>
    </citation>
    <scope>NUCLEOTIDE SEQUENCE [LARGE SCALE GENOMIC DNA]</scope>
</reference>
<feature type="compositionally biased region" description="Basic and acidic residues" evidence="1">
    <location>
        <begin position="370"/>
        <end position="379"/>
    </location>
</feature>
<dbReference type="Proteomes" id="UP000271098">
    <property type="component" value="Unassembled WGS sequence"/>
</dbReference>
<name>A0A183DX60_9BILA</name>
<protein>
    <submittedName>
        <fullName evidence="4">C-type lectin domain-containing protein</fullName>
    </submittedName>
</protein>
<evidence type="ECO:0000313" key="4">
    <source>
        <dbReference type="WBParaSite" id="GPUH_0001331601-mRNA-1"/>
    </source>
</evidence>
<feature type="region of interest" description="Disordered" evidence="1">
    <location>
        <begin position="268"/>
        <end position="293"/>
    </location>
</feature>
<reference evidence="4" key="1">
    <citation type="submission" date="2016-06" db="UniProtKB">
        <authorList>
            <consortium name="WormBaseParasite"/>
        </authorList>
    </citation>
    <scope>IDENTIFICATION</scope>
</reference>
<feature type="compositionally biased region" description="Basic and acidic residues" evidence="1">
    <location>
        <begin position="230"/>
        <end position="239"/>
    </location>
</feature>
<sequence length="457" mass="45923">MLDCHGLDEEYVQATLSMKIGENVAKMSSLRAKASVGTDDTAGGGDSVETIDNDADGRGCEGSTNSPEVIDLTTAETDAFDVSEGKSDGTGVGDLLCKAGADDGENGKAISEESGGECSDCDKGGCNEVKRIGSGNFSNDLLRVWGGTDDDVRLNVNVGRRVDLRNGRPAVTADKAGNAETGSGADLPEVFNAAAGRLSAIGVDDSEDTMLSGSVSSVIGADRGSGGTDGDGRRDDDIGRRVDLATGSFVATADEVEGTEAGTVADDITVGSNGADGRRDDEISSRVDLSSDGSVVTADEVGGTEADAGADDFTAGMRGGGGDGSCDDDIGRRLDLATGISVVTADEVDRTEADAGADDLIVGWSSSDGDGNRDGDIGPRVDLSNDESAVTADEVDGTEAGAGADDLIVGWSSSDGDGNRDGDIGPRVDLSNDESAVTADEVDGTEAGAGTDDLIVG</sequence>
<feature type="region of interest" description="Disordered" evidence="1">
    <location>
        <begin position="361"/>
        <end position="457"/>
    </location>
</feature>
<proteinExistence type="predicted"/>
<evidence type="ECO:0000256" key="1">
    <source>
        <dbReference type="SAM" id="MobiDB-lite"/>
    </source>
</evidence>
<evidence type="ECO:0000313" key="3">
    <source>
        <dbReference type="Proteomes" id="UP000271098"/>
    </source>
</evidence>
<dbReference type="EMBL" id="UYRT01080094">
    <property type="protein sequence ID" value="VDN22014.1"/>
    <property type="molecule type" value="Genomic_DNA"/>
</dbReference>
<gene>
    <name evidence="2" type="ORF">GPUH_LOCUS13301</name>
</gene>
<feature type="compositionally biased region" description="Basic and acidic residues" evidence="1">
    <location>
        <begin position="276"/>
        <end position="285"/>
    </location>
</feature>
<accession>A0A183DX60</accession>
<keyword evidence="3" id="KW-1185">Reference proteome</keyword>
<organism evidence="4">
    <name type="scientific">Gongylonema pulchrum</name>
    <dbReference type="NCBI Taxonomy" id="637853"/>
    <lineage>
        <taxon>Eukaryota</taxon>
        <taxon>Metazoa</taxon>
        <taxon>Ecdysozoa</taxon>
        <taxon>Nematoda</taxon>
        <taxon>Chromadorea</taxon>
        <taxon>Rhabditida</taxon>
        <taxon>Spirurina</taxon>
        <taxon>Spiruromorpha</taxon>
        <taxon>Spiruroidea</taxon>
        <taxon>Gongylonematidae</taxon>
        <taxon>Gongylonema</taxon>
    </lineage>
</organism>
<feature type="region of interest" description="Disordered" evidence="1">
    <location>
        <begin position="217"/>
        <end position="239"/>
    </location>
</feature>